<name>A0A841JGZ4_9SPHI</name>
<comment type="caution">
    <text evidence="1">The sequence shown here is derived from an EMBL/GenBank/DDBJ whole genome shotgun (WGS) entry which is preliminary data.</text>
</comment>
<gene>
    <name evidence="1" type="ORF">HDF22_001833</name>
</gene>
<sequence>MPVEIRELQITTTITEGGSTGCNTSSPSPAATSGEDIIAKCIEQVLEILKEKTDR</sequence>
<accession>A0A841JGZ4</accession>
<dbReference type="InterPro" id="IPR045459">
    <property type="entry name" value="DUF5908"/>
</dbReference>
<dbReference type="Pfam" id="PF19265">
    <property type="entry name" value="DUF5908"/>
    <property type="match status" value="1"/>
</dbReference>
<evidence type="ECO:0000313" key="1">
    <source>
        <dbReference type="EMBL" id="MBB6127725.1"/>
    </source>
</evidence>
<proteinExistence type="predicted"/>
<dbReference type="RefSeq" id="WP_183587002.1">
    <property type="nucleotide sequence ID" value="NZ_JACHCA010000004.1"/>
</dbReference>
<dbReference type="EMBL" id="JACHCA010000004">
    <property type="protein sequence ID" value="MBB6127725.1"/>
    <property type="molecule type" value="Genomic_DNA"/>
</dbReference>
<dbReference type="Proteomes" id="UP000548326">
    <property type="component" value="Unassembled WGS sequence"/>
</dbReference>
<evidence type="ECO:0000313" key="2">
    <source>
        <dbReference type="Proteomes" id="UP000548326"/>
    </source>
</evidence>
<reference evidence="1 2" key="1">
    <citation type="submission" date="2020-08" db="EMBL/GenBank/DDBJ databases">
        <title>Genomic Encyclopedia of Type Strains, Phase IV (KMG-V): Genome sequencing to study the core and pangenomes of soil and plant-associated prokaryotes.</title>
        <authorList>
            <person name="Whitman W."/>
        </authorList>
    </citation>
    <scope>NUCLEOTIDE SEQUENCE [LARGE SCALE GENOMIC DNA]</scope>
    <source>
        <strain evidence="1 2">MP601</strain>
    </source>
</reference>
<organism evidence="1 2">
    <name type="scientific">Mucilaginibacter lappiensis</name>
    <dbReference type="NCBI Taxonomy" id="354630"/>
    <lineage>
        <taxon>Bacteria</taxon>
        <taxon>Pseudomonadati</taxon>
        <taxon>Bacteroidota</taxon>
        <taxon>Sphingobacteriia</taxon>
        <taxon>Sphingobacteriales</taxon>
        <taxon>Sphingobacteriaceae</taxon>
        <taxon>Mucilaginibacter</taxon>
    </lineage>
</organism>
<dbReference type="AlphaFoldDB" id="A0A841JGZ4"/>
<protein>
    <submittedName>
        <fullName evidence="1">Uncharacterized protein</fullName>
    </submittedName>
</protein>